<dbReference type="AlphaFoldDB" id="A0AAQ4R545"/>
<feature type="chain" id="PRO_5042822134" evidence="1">
    <location>
        <begin position="18"/>
        <end position="141"/>
    </location>
</feature>
<proteinExistence type="predicted"/>
<feature type="signal peptide" evidence="1">
    <location>
        <begin position="1"/>
        <end position="17"/>
    </location>
</feature>
<dbReference type="GeneTree" id="ENSGT00500000045734"/>
<evidence type="ECO:0000256" key="1">
    <source>
        <dbReference type="SAM" id="SignalP"/>
    </source>
</evidence>
<name>A0AAQ4R545_GASAC</name>
<reference evidence="2 3" key="1">
    <citation type="journal article" date="2021" name="G3 (Bethesda)">
        <title>Improved contiguity of the threespine stickleback genome using long-read sequencing.</title>
        <authorList>
            <person name="Nath S."/>
            <person name="Shaw D.E."/>
            <person name="White M.A."/>
        </authorList>
    </citation>
    <scope>NUCLEOTIDE SEQUENCE [LARGE SCALE GENOMIC DNA]</scope>
    <source>
        <strain evidence="2 3">Lake Benthic</strain>
    </source>
</reference>
<organism evidence="2 3">
    <name type="scientific">Gasterosteus aculeatus aculeatus</name>
    <name type="common">three-spined stickleback</name>
    <dbReference type="NCBI Taxonomy" id="481459"/>
    <lineage>
        <taxon>Eukaryota</taxon>
        <taxon>Metazoa</taxon>
        <taxon>Chordata</taxon>
        <taxon>Craniata</taxon>
        <taxon>Vertebrata</taxon>
        <taxon>Euteleostomi</taxon>
        <taxon>Actinopterygii</taxon>
        <taxon>Neopterygii</taxon>
        <taxon>Teleostei</taxon>
        <taxon>Neoteleostei</taxon>
        <taxon>Acanthomorphata</taxon>
        <taxon>Eupercaria</taxon>
        <taxon>Perciformes</taxon>
        <taxon>Cottioidei</taxon>
        <taxon>Gasterosteales</taxon>
        <taxon>Gasterosteidae</taxon>
        <taxon>Gasterosteus</taxon>
    </lineage>
</organism>
<protein>
    <submittedName>
        <fullName evidence="2">Uncharacterized protein</fullName>
    </submittedName>
</protein>
<dbReference type="Ensembl" id="ENSGACT00000030149.1">
    <property type="protein sequence ID" value="ENSGACP00000058132.1"/>
    <property type="gene ID" value="ENSGACG00000032204.1"/>
</dbReference>
<dbReference type="InterPro" id="IPR009803">
    <property type="entry name" value="DUF1373"/>
</dbReference>
<keyword evidence="3" id="KW-1185">Reference proteome</keyword>
<keyword evidence="1" id="KW-0732">Signal</keyword>
<dbReference type="Pfam" id="PF07117">
    <property type="entry name" value="DUF1373"/>
    <property type="match status" value="1"/>
</dbReference>
<sequence length="141" mass="15062">MMTMLWVSCLLLCSVTCLPAPRGNVGHLETAQSAYDSPAPGSGLDNSWYANAGVGSAGPAFYSGSSDSGYATFPAAGEEEASKPVFSDVSDLEPVYSFKSRSRYNNGRRQFTQTLYIPGEVLFPPMLLPANSPGQPVKDRQ</sequence>
<evidence type="ECO:0000313" key="2">
    <source>
        <dbReference type="Ensembl" id="ENSGACP00000058132.1"/>
    </source>
</evidence>
<accession>A0AAQ4R545</accession>
<reference evidence="2" key="2">
    <citation type="submission" date="2025-08" db="UniProtKB">
        <authorList>
            <consortium name="Ensembl"/>
        </authorList>
    </citation>
    <scope>IDENTIFICATION</scope>
</reference>
<evidence type="ECO:0000313" key="3">
    <source>
        <dbReference type="Proteomes" id="UP000007635"/>
    </source>
</evidence>
<reference evidence="2" key="3">
    <citation type="submission" date="2025-09" db="UniProtKB">
        <authorList>
            <consortium name="Ensembl"/>
        </authorList>
    </citation>
    <scope>IDENTIFICATION</scope>
</reference>
<dbReference type="Proteomes" id="UP000007635">
    <property type="component" value="Chromosome XIII"/>
</dbReference>